<keyword evidence="3" id="KW-1185">Reference proteome</keyword>
<reference evidence="3" key="1">
    <citation type="journal article" date="2019" name="Int. J. Syst. Evol. Microbiol.">
        <title>The Global Catalogue of Microorganisms (GCM) 10K type strain sequencing project: providing services to taxonomists for standard genome sequencing and annotation.</title>
        <authorList>
            <consortium name="The Broad Institute Genomics Platform"/>
            <consortium name="The Broad Institute Genome Sequencing Center for Infectious Disease"/>
            <person name="Wu L."/>
            <person name="Ma J."/>
        </authorList>
    </citation>
    <scope>NUCLEOTIDE SEQUENCE [LARGE SCALE GENOMIC DNA]</scope>
    <source>
        <strain evidence="3">JCM 18720</strain>
    </source>
</reference>
<sequence>MTIVRRRWLMPMMAVLLSVLTAPVALAHCQVPCGIFDDGARVKALMEDATTIEKAITEMNALASKRDVQSQNQFNRWVMNKESHASHIITVMAEYFLAQRVKPGEDYDKKLREHHAVILAAMKAKQSSDMAAVKALNDAIGKLTAYYHMHE</sequence>
<feature type="signal peptide" evidence="1">
    <location>
        <begin position="1"/>
        <end position="27"/>
    </location>
</feature>
<dbReference type="SUPFAM" id="SSF109770">
    <property type="entry name" value="Nickel-containing superoxide dismutase, NiSOD"/>
    <property type="match status" value="1"/>
</dbReference>
<name>A0ABP9S8E1_9GAMM</name>
<dbReference type="RefSeq" id="WP_345316982.1">
    <property type="nucleotide sequence ID" value="NZ_BAABLF010000013.1"/>
</dbReference>
<keyword evidence="1" id="KW-0732">Signal</keyword>
<gene>
    <name evidence="2" type="ORF">GCM10025772_20640</name>
</gene>
<dbReference type="InterPro" id="IPR014123">
    <property type="entry name" value="Superoxide_dismutase_Ni-type"/>
</dbReference>
<evidence type="ECO:0000313" key="2">
    <source>
        <dbReference type="EMBL" id="GAA5192156.1"/>
    </source>
</evidence>
<accession>A0ABP9S8E1</accession>
<evidence type="ECO:0000313" key="3">
    <source>
        <dbReference type="Proteomes" id="UP001501600"/>
    </source>
</evidence>
<dbReference type="InterPro" id="IPR036502">
    <property type="entry name" value="NiSOD_sf"/>
</dbReference>
<dbReference type="EMBL" id="BAABLF010000013">
    <property type="protein sequence ID" value="GAA5192156.1"/>
    <property type="molecule type" value="Genomic_DNA"/>
</dbReference>
<comment type="caution">
    <text evidence="2">The sequence shown here is derived from an EMBL/GenBank/DDBJ whole genome shotgun (WGS) entry which is preliminary data.</text>
</comment>
<evidence type="ECO:0000256" key="1">
    <source>
        <dbReference type="SAM" id="SignalP"/>
    </source>
</evidence>
<dbReference type="Pfam" id="PF09055">
    <property type="entry name" value="Sod_Ni"/>
    <property type="match status" value="1"/>
</dbReference>
<feature type="chain" id="PRO_5047477879" evidence="1">
    <location>
        <begin position="28"/>
        <end position="151"/>
    </location>
</feature>
<protein>
    <submittedName>
        <fullName evidence="2">Superoxide dismutase [Ni]</fullName>
    </submittedName>
</protein>
<organism evidence="2 3">
    <name type="scientific">Ferrimonas gelatinilytica</name>
    <dbReference type="NCBI Taxonomy" id="1255257"/>
    <lineage>
        <taxon>Bacteria</taxon>
        <taxon>Pseudomonadati</taxon>
        <taxon>Pseudomonadota</taxon>
        <taxon>Gammaproteobacteria</taxon>
        <taxon>Alteromonadales</taxon>
        <taxon>Ferrimonadaceae</taxon>
        <taxon>Ferrimonas</taxon>
    </lineage>
</organism>
<proteinExistence type="predicted"/>
<dbReference type="Gene3D" id="1.20.120.400">
    <property type="entry name" value="Nickel-containing superoxide dismutase"/>
    <property type="match status" value="1"/>
</dbReference>
<dbReference type="Proteomes" id="UP001501600">
    <property type="component" value="Unassembled WGS sequence"/>
</dbReference>